<evidence type="ECO:0000313" key="3">
    <source>
        <dbReference type="EMBL" id="KVI03540.1"/>
    </source>
</evidence>
<reference evidence="3 4" key="1">
    <citation type="journal article" date="2016" name="Sci. Rep.">
        <title>The genome sequence of the outbreeding globe artichoke constructed de novo incorporating a phase-aware low-pass sequencing strategy of F1 progeny.</title>
        <authorList>
            <person name="Scaglione D."/>
            <person name="Reyes-Chin-Wo S."/>
            <person name="Acquadro A."/>
            <person name="Froenicke L."/>
            <person name="Portis E."/>
            <person name="Beitel C."/>
            <person name="Tirone M."/>
            <person name="Mauro R."/>
            <person name="Lo Monaco A."/>
            <person name="Mauromicale G."/>
            <person name="Faccioli P."/>
            <person name="Cattivelli L."/>
            <person name="Rieseberg L."/>
            <person name="Michelmore R."/>
            <person name="Lanteri S."/>
        </authorList>
    </citation>
    <scope>NUCLEOTIDE SEQUENCE [LARGE SCALE GENOMIC DNA]</scope>
    <source>
        <strain evidence="3">2C</strain>
    </source>
</reference>
<dbReference type="InterPro" id="IPR055572">
    <property type="entry name" value="DUF7148"/>
</dbReference>
<protein>
    <recommendedName>
        <fullName evidence="2">DUF7148 domain-containing protein</fullName>
    </recommendedName>
</protein>
<feature type="signal peptide" evidence="1">
    <location>
        <begin position="1"/>
        <end position="24"/>
    </location>
</feature>
<dbReference type="Pfam" id="PF23650">
    <property type="entry name" value="DUF7148"/>
    <property type="match status" value="1"/>
</dbReference>
<evidence type="ECO:0000256" key="1">
    <source>
        <dbReference type="SAM" id="SignalP"/>
    </source>
</evidence>
<feature type="domain" description="DUF7148" evidence="2">
    <location>
        <begin position="26"/>
        <end position="66"/>
    </location>
</feature>
<gene>
    <name evidence="3" type="ORF">Ccrd_018160</name>
</gene>
<evidence type="ECO:0000313" key="4">
    <source>
        <dbReference type="Proteomes" id="UP000243975"/>
    </source>
</evidence>
<keyword evidence="1" id="KW-0732">Signal</keyword>
<name>A0A118K1Z0_CYNCS</name>
<evidence type="ECO:0000259" key="2">
    <source>
        <dbReference type="Pfam" id="PF23650"/>
    </source>
</evidence>
<organism evidence="3 4">
    <name type="scientific">Cynara cardunculus var. scolymus</name>
    <name type="common">Globe artichoke</name>
    <name type="synonym">Cynara scolymus</name>
    <dbReference type="NCBI Taxonomy" id="59895"/>
    <lineage>
        <taxon>Eukaryota</taxon>
        <taxon>Viridiplantae</taxon>
        <taxon>Streptophyta</taxon>
        <taxon>Embryophyta</taxon>
        <taxon>Tracheophyta</taxon>
        <taxon>Spermatophyta</taxon>
        <taxon>Magnoliopsida</taxon>
        <taxon>eudicotyledons</taxon>
        <taxon>Gunneridae</taxon>
        <taxon>Pentapetalae</taxon>
        <taxon>asterids</taxon>
        <taxon>campanulids</taxon>
        <taxon>Asterales</taxon>
        <taxon>Asteraceae</taxon>
        <taxon>Carduoideae</taxon>
        <taxon>Cardueae</taxon>
        <taxon>Carduinae</taxon>
        <taxon>Cynara</taxon>
    </lineage>
</organism>
<comment type="caution">
    <text evidence="3">The sequence shown here is derived from an EMBL/GenBank/DDBJ whole genome shotgun (WGS) entry which is preliminary data.</text>
</comment>
<accession>A0A118K1Z0</accession>
<dbReference type="Proteomes" id="UP000243975">
    <property type="component" value="Unassembled WGS sequence"/>
</dbReference>
<feature type="chain" id="PRO_5007159876" description="DUF7148 domain-containing protein" evidence="1">
    <location>
        <begin position="25"/>
        <end position="84"/>
    </location>
</feature>
<proteinExistence type="predicted"/>
<dbReference type="AlphaFoldDB" id="A0A118K1Z0"/>
<keyword evidence="4" id="KW-1185">Reference proteome</keyword>
<sequence length="84" mass="9486">MAKMRVLHLVSAIQFGLILSRLLSCPVLSGSKPVFQAIRDEPMKDRSPPKEPRNLKSLLAAVKKSVLWFKLYIHVSSIFLNLRG</sequence>
<dbReference type="EMBL" id="LEKV01002345">
    <property type="protein sequence ID" value="KVI03540.1"/>
    <property type="molecule type" value="Genomic_DNA"/>
</dbReference>
<dbReference type="Gramene" id="KVI03540">
    <property type="protein sequence ID" value="KVI03540"/>
    <property type="gene ID" value="Ccrd_018160"/>
</dbReference>